<dbReference type="AlphaFoldDB" id="A0A2P2PL53"/>
<accession>A0A2P2PL53</accession>
<proteinExistence type="predicted"/>
<dbReference type="EMBL" id="GGEC01074992">
    <property type="protein sequence ID" value="MBX55476.1"/>
    <property type="molecule type" value="Transcribed_RNA"/>
</dbReference>
<organism evidence="1">
    <name type="scientific">Rhizophora mucronata</name>
    <name type="common">Asiatic mangrove</name>
    <dbReference type="NCBI Taxonomy" id="61149"/>
    <lineage>
        <taxon>Eukaryota</taxon>
        <taxon>Viridiplantae</taxon>
        <taxon>Streptophyta</taxon>
        <taxon>Embryophyta</taxon>
        <taxon>Tracheophyta</taxon>
        <taxon>Spermatophyta</taxon>
        <taxon>Magnoliopsida</taxon>
        <taxon>eudicotyledons</taxon>
        <taxon>Gunneridae</taxon>
        <taxon>Pentapetalae</taxon>
        <taxon>rosids</taxon>
        <taxon>fabids</taxon>
        <taxon>Malpighiales</taxon>
        <taxon>Rhizophoraceae</taxon>
        <taxon>Rhizophora</taxon>
    </lineage>
</organism>
<name>A0A2P2PL53_RHIMU</name>
<sequence>MVLGRGHPLDSVRLEYACSN</sequence>
<reference evidence="1" key="1">
    <citation type="submission" date="2018-02" db="EMBL/GenBank/DDBJ databases">
        <title>Rhizophora mucronata_Transcriptome.</title>
        <authorList>
            <person name="Meera S.P."/>
            <person name="Sreeshan A."/>
            <person name="Augustine A."/>
        </authorList>
    </citation>
    <scope>NUCLEOTIDE SEQUENCE</scope>
    <source>
        <tissue evidence="1">Leaf</tissue>
    </source>
</reference>
<evidence type="ECO:0000313" key="1">
    <source>
        <dbReference type="EMBL" id="MBX55476.1"/>
    </source>
</evidence>
<protein>
    <submittedName>
        <fullName evidence="1">Uncharacterized protein</fullName>
    </submittedName>
</protein>